<keyword evidence="2" id="KW-0677">Repeat</keyword>
<feature type="zinc finger region" description="C3H1-type" evidence="5">
    <location>
        <begin position="57"/>
        <end position="84"/>
    </location>
</feature>
<protein>
    <recommendedName>
        <fullName evidence="7">C3H1-type domain-containing protein</fullName>
    </recommendedName>
</protein>
<dbReference type="EMBL" id="BAABUK010000009">
    <property type="protein sequence ID" value="GAA5811353.1"/>
    <property type="molecule type" value="Genomic_DNA"/>
</dbReference>
<dbReference type="SMART" id="SM00356">
    <property type="entry name" value="ZnF_C3H1"/>
    <property type="match status" value="2"/>
</dbReference>
<dbReference type="Pfam" id="PF00642">
    <property type="entry name" value="zf-CCCH"/>
    <property type="match status" value="1"/>
</dbReference>
<feature type="compositionally biased region" description="Polar residues" evidence="6">
    <location>
        <begin position="219"/>
        <end position="248"/>
    </location>
</feature>
<evidence type="ECO:0000256" key="5">
    <source>
        <dbReference type="PROSITE-ProRule" id="PRU00723"/>
    </source>
</evidence>
<dbReference type="PANTHER" id="PTHR11224:SF10">
    <property type="entry name" value="IP09428P-RELATED"/>
    <property type="match status" value="1"/>
</dbReference>
<feature type="compositionally biased region" description="Gly residues" evidence="6">
    <location>
        <begin position="329"/>
        <end position="338"/>
    </location>
</feature>
<dbReference type="PROSITE" id="PS50103">
    <property type="entry name" value="ZF_C3H1"/>
    <property type="match status" value="2"/>
</dbReference>
<evidence type="ECO:0000256" key="3">
    <source>
        <dbReference type="ARBA" id="ARBA00022771"/>
    </source>
</evidence>
<feature type="region of interest" description="Disordered" evidence="6">
    <location>
        <begin position="172"/>
        <end position="265"/>
    </location>
</feature>
<feature type="compositionally biased region" description="Low complexity" evidence="6">
    <location>
        <begin position="249"/>
        <end position="264"/>
    </location>
</feature>
<feature type="compositionally biased region" description="Low complexity" evidence="6">
    <location>
        <begin position="339"/>
        <end position="349"/>
    </location>
</feature>
<comment type="caution">
    <text evidence="8">The sequence shown here is derived from an EMBL/GenBank/DDBJ whole genome shotgun (WGS) entry which is preliminary data.</text>
</comment>
<evidence type="ECO:0000259" key="7">
    <source>
        <dbReference type="PROSITE" id="PS50103"/>
    </source>
</evidence>
<dbReference type="PANTHER" id="PTHR11224">
    <property type="entry name" value="MAKORIN-RELATED"/>
    <property type="match status" value="1"/>
</dbReference>
<evidence type="ECO:0000313" key="8">
    <source>
        <dbReference type="EMBL" id="GAA5811353.1"/>
    </source>
</evidence>
<reference evidence="8 9" key="1">
    <citation type="submission" date="2024-04" db="EMBL/GenBank/DDBJ databases">
        <title>genome sequences of Mucor flavus KT1a and Helicostylum pulchrum KT1b strains isolated from the surface of a dry-aged beef.</title>
        <authorList>
            <person name="Toyotome T."/>
            <person name="Hosono M."/>
            <person name="Torimaru M."/>
            <person name="Fukuda K."/>
            <person name="Mikami N."/>
        </authorList>
    </citation>
    <scope>NUCLEOTIDE SEQUENCE [LARGE SCALE GENOMIC DNA]</scope>
    <source>
        <strain evidence="8 9">KT1a</strain>
    </source>
</reference>
<keyword evidence="1 5" id="KW-0479">Metal-binding</keyword>
<evidence type="ECO:0000256" key="6">
    <source>
        <dbReference type="SAM" id="MobiDB-lite"/>
    </source>
</evidence>
<organism evidence="8 9">
    <name type="scientific">Mucor flavus</name>
    <dbReference type="NCBI Taxonomy" id="439312"/>
    <lineage>
        <taxon>Eukaryota</taxon>
        <taxon>Fungi</taxon>
        <taxon>Fungi incertae sedis</taxon>
        <taxon>Mucoromycota</taxon>
        <taxon>Mucoromycotina</taxon>
        <taxon>Mucoromycetes</taxon>
        <taxon>Mucorales</taxon>
        <taxon>Mucorineae</taxon>
        <taxon>Mucoraceae</taxon>
        <taxon>Mucor</taxon>
    </lineage>
</organism>
<keyword evidence="3 5" id="KW-0863">Zinc-finger</keyword>
<feature type="compositionally biased region" description="Low complexity" evidence="6">
    <location>
        <begin position="176"/>
        <end position="190"/>
    </location>
</feature>
<evidence type="ECO:0000256" key="2">
    <source>
        <dbReference type="ARBA" id="ARBA00022737"/>
    </source>
</evidence>
<dbReference type="InterPro" id="IPR041367">
    <property type="entry name" value="Znf-CCCH_4"/>
</dbReference>
<accession>A0ABP9YWW3</accession>
<dbReference type="Proteomes" id="UP001473302">
    <property type="component" value="Unassembled WGS sequence"/>
</dbReference>
<feature type="domain" description="C3H1-type" evidence="7">
    <location>
        <begin position="57"/>
        <end position="84"/>
    </location>
</feature>
<sequence>MADQNLLVTSDLTLNLLSKSSPSQLQPFQFNRSRTQPLPTEAFYISSQKNLNNTTSNLSHVPCKFYKQGTCTAGANCTFSHSSDLSSESAVCKYFVKGNCKFGTKCALLHTMSPYNNNGKSRTSPPQPLLLPGTRRKTNEHMSNSLDHRSFLHDPFASSAPAVSLFNTSTGEQLWRNPQQQQQTPRTTNTAASSMISNDFIGVRSSPRESSDHLLGGSYRQQSSVRSNSGYFNSIPVENNSMSSSYRRQQQQLPQQHMQQQQQQNYGSIDDLNDAMLPSSLNDLFTPTELHARSLRQQETIFDNSQTWRMPFFKQDDEGSAAINIPGGNNSGSSGGSSGSYLQGNQNNNEDFLHDDDVQFFMEDDEAVTYDHMNNTAHVKSNQNYTFPSLISLPST</sequence>
<proteinExistence type="predicted"/>
<dbReference type="Pfam" id="PF18044">
    <property type="entry name" value="zf-CCCH_4"/>
    <property type="match status" value="1"/>
</dbReference>
<evidence type="ECO:0000256" key="4">
    <source>
        <dbReference type="ARBA" id="ARBA00022833"/>
    </source>
</evidence>
<dbReference type="InterPro" id="IPR045072">
    <property type="entry name" value="MKRN-like"/>
</dbReference>
<dbReference type="SUPFAM" id="SSF90229">
    <property type="entry name" value="CCCH zinc finger"/>
    <property type="match status" value="2"/>
</dbReference>
<gene>
    <name evidence="8" type="ORF">MFLAVUS_004786</name>
</gene>
<dbReference type="InterPro" id="IPR036855">
    <property type="entry name" value="Znf_CCCH_sf"/>
</dbReference>
<evidence type="ECO:0000256" key="1">
    <source>
        <dbReference type="ARBA" id="ARBA00022723"/>
    </source>
</evidence>
<feature type="region of interest" description="Disordered" evidence="6">
    <location>
        <begin position="116"/>
        <end position="141"/>
    </location>
</feature>
<dbReference type="Gene3D" id="4.10.1000.10">
    <property type="entry name" value="Zinc finger, CCCH-type"/>
    <property type="match status" value="2"/>
</dbReference>
<evidence type="ECO:0000313" key="9">
    <source>
        <dbReference type="Proteomes" id="UP001473302"/>
    </source>
</evidence>
<feature type="domain" description="C3H1-type" evidence="7">
    <location>
        <begin position="86"/>
        <end position="113"/>
    </location>
</feature>
<dbReference type="InterPro" id="IPR000571">
    <property type="entry name" value="Znf_CCCH"/>
</dbReference>
<feature type="zinc finger region" description="C3H1-type" evidence="5">
    <location>
        <begin position="86"/>
        <end position="113"/>
    </location>
</feature>
<name>A0ABP9YWW3_9FUNG</name>
<keyword evidence="9" id="KW-1185">Reference proteome</keyword>
<keyword evidence="4 5" id="KW-0862">Zinc</keyword>
<feature type="region of interest" description="Disordered" evidence="6">
    <location>
        <begin position="319"/>
        <end position="352"/>
    </location>
</feature>